<sequence length="428" mass="45540">MDRQYQKQILELLKSEVVPAMGCTEPIAVALATAKAAELLGEDPTNIVIKVSRNILKNAMGVGIPGTGMRGIPIAAAMGAMGGISEKKLEVLADVSPENTEKAKLFVEQQKVAVEQKETSEMLYIESLCYAGDRKASAIIKKDHTAFYELKINDEVVSVLEDTSNIDHAEESKNDLNLTIKKILEFTVSIPFEEIQFLREAVEMNLAVSKEGLTHEYGLQVGKKVMENVEKGILSPGLINYAQSKACAASDARMAGCTLPVMTTTGSGNQGITAMLPVIAVADRLMKNEEKMIRALALSNLITIHIKSKLGRLSALCGAMVAGTGASAGITYLMGGNCSQIEAAIQNMAGGLTGMICDGAKLGCSLKISAAVNQAIQLALLAIDNVCIGDTDGIIDQDVEKTIANVAEIGSQGMLETDKMILEKMICK</sequence>
<organism evidence="1 2">
    <name type="scientific">Halosquirtibacter laminarini</name>
    <dbReference type="NCBI Taxonomy" id="3374600"/>
    <lineage>
        <taxon>Bacteria</taxon>
        <taxon>Pseudomonadati</taxon>
        <taxon>Bacteroidota</taxon>
        <taxon>Bacteroidia</taxon>
        <taxon>Marinilabiliales</taxon>
        <taxon>Prolixibacteraceae</taxon>
        <taxon>Halosquirtibacter</taxon>
    </lineage>
</organism>
<evidence type="ECO:0000313" key="1">
    <source>
        <dbReference type="EMBL" id="QZE14171.1"/>
    </source>
</evidence>
<keyword evidence="1" id="KW-0456">Lyase</keyword>
<protein>
    <submittedName>
        <fullName evidence="1">L-serine ammonia-lyase, iron-sulfur-dependent, subunit alpha</fullName>
        <ecNumber evidence="1">4.3.1.17</ecNumber>
    </submittedName>
</protein>
<proteinExistence type="predicted"/>
<dbReference type="EC" id="4.3.1.17" evidence="1"/>
<gene>
    <name evidence="1" type="ORF">K4L44_16860</name>
</gene>
<reference evidence="1" key="1">
    <citation type="submission" date="2021-08" db="EMBL/GenBank/DDBJ databases">
        <title>Novel anaerobic bacterium isolated from sea squirt in East Sea, Republic of Korea.</title>
        <authorList>
            <person name="Nguyen T.H."/>
            <person name="Li Z."/>
            <person name="Lee Y.-J."/>
            <person name="Ko J."/>
            <person name="Kim S.-G."/>
        </authorList>
    </citation>
    <scope>NUCLEOTIDE SEQUENCE</scope>
    <source>
        <strain evidence="1">KCTC 25031</strain>
    </source>
</reference>
<keyword evidence="2" id="KW-1185">Reference proteome</keyword>
<accession>A0AC61NF00</accession>
<dbReference type="EMBL" id="CP081303">
    <property type="protein sequence ID" value="QZE14171.1"/>
    <property type="molecule type" value="Genomic_DNA"/>
</dbReference>
<name>A0AC61NF00_9BACT</name>
<dbReference type="Proteomes" id="UP000826212">
    <property type="component" value="Chromosome"/>
</dbReference>
<evidence type="ECO:0000313" key="2">
    <source>
        <dbReference type="Proteomes" id="UP000826212"/>
    </source>
</evidence>